<dbReference type="InParanoid" id="A0A2P5ET39"/>
<protein>
    <submittedName>
        <fullName evidence="3">Rad60/SUMO-like domain containing protein</fullName>
    </submittedName>
</protein>
<dbReference type="PROSITE" id="PS50053">
    <property type="entry name" value="UBIQUITIN_2"/>
    <property type="match status" value="1"/>
</dbReference>
<dbReference type="InterPro" id="IPR000626">
    <property type="entry name" value="Ubiquitin-like_dom"/>
</dbReference>
<organism evidence="3 4">
    <name type="scientific">Trema orientale</name>
    <name type="common">Charcoal tree</name>
    <name type="synonym">Celtis orientalis</name>
    <dbReference type="NCBI Taxonomy" id="63057"/>
    <lineage>
        <taxon>Eukaryota</taxon>
        <taxon>Viridiplantae</taxon>
        <taxon>Streptophyta</taxon>
        <taxon>Embryophyta</taxon>
        <taxon>Tracheophyta</taxon>
        <taxon>Spermatophyta</taxon>
        <taxon>Magnoliopsida</taxon>
        <taxon>eudicotyledons</taxon>
        <taxon>Gunneridae</taxon>
        <taxon>Pentapetalae</taxon>
        <taxon>rosids</taxon>
        <taxon>fabids</taxon>
        <taxon>Rosales</taxon>
        <taxon>Cannabaceae</taxon>
        <taxon>Trema</taxon>
    </lineage>
</organism>
<dbReference type="PANTHER" id="PTHR10562">
    <property type="entry name" value="SMALL UBIQUITIN-RELATED MODIFIER"/>
    <property type="match status" value="1"/>
</dbReference>
<dbReference type="STRING" id="63057.A0A2P5ET39"/>
<proteinExistence type="predicted"/>
<gene>
    <name evidence="3" type="ORF">TorRG33x02_155920</name>
</gene>
<evidence type="ECO:0000256" key="1">
    <source>
        <dbReference type="SAM" id="MobiDB-lite"/>
    </source>
</evidence>
<dbReference type="OrthoDB" id="1161376at2759"/>
<accession>A0A2P5ET39</accession>
<keyword evidence="4" id="KW-1185">Reference proteome</keyword>
<dbReference type="Gene3D" id="3.10.20.90">
    <property type="entry name" value="Phosphatidylinositol 3-kinase Catalytic Subunit, Chain A, domain 1"/>
    <property type="match status" value="1"/>
</dbReference>
<dbReference type="SUPFAM" id="SSF54236">
    <property type="entry name" value="Ubiquitin-like"/>
    <property type="match status" value="1"/>
</dbReference>
<evidence type="ECO:0000313" key="3">
    <source>
        <dbReference type="EMBL" id="PON88687.1"/>
    </source>
</evidence>
<dbReference type="CDD" id="cd01763">
    <property type="entry name" value="Ubl_SUMO_like"/>
    <property type="match status" value="1"/>
</dbReference>
<dbReference type="Proteomes" id="UP000237000">
    <property type="component" value="Unassembled WGS sequence"/>
</dbReference>
<dbReference type="InterPro" id="IPR029071">
    <property type="entry name" value="Ubiquitin-like_domsf"/>
</dbReference>
<reference evidence="4" key="1">
    <citation type="submission" date="2016-06" db="EMBL/GenBank/DDBJ databases">
        <title>Parallel loss of symbiosis genes in relatives of nitrogen-fixing non-legume Parasponia.</title>
        <authorList>
            <person name="Van Velzen R."/>
            <person name="Holmer R."/>
            <person name="Bu F."/>
            <person name="Rutten L."/>
            <person name="Van Zeijl A."/>
            <person name="Liu W."/>
            <person name="Santuari L."/>
            <person name="Cao Q."/>
            <person name="Sharma T."/>
            <person name="Shen D."/>
            <person name="Roswanjaya Y."/>
            <person name="Wardhani T."/>
            <person name="Kalhor M.S."/>
            <person name="Jansen J."/>
            <person name="Van den Hoogen J."/>
            <person name="Gungor B."/>
            <person name="Hartog M."/>
            <person name="Hontelez J."/>
            <person name="Verver J."/>
            <person name="Yang W.-C."/>
            <person name="Schijlen E."/>
            <person name="Repin R."/>
            <person name="Schilthuizen M."/>
            <person name="Schranz E."/>
            <person name="Heidstra R."/>
            <person name="Miyata K."/>
            <person name="Fedorova E."/>
            <person name="Kohlen W."/>
            <person name="Bisseling T."/>
            <person name="Smit S."/>
            <person name="Geurts R."/>
        </authorList>
    </citation>
    <scope>NUCLEOTIDE SEQUENCE [LARGE SCALE GENOMIC DNA]</scope>
    <source>
        <strain evidence="4">cv. RG33-2</strain>
    </source>
</reference>
<dbReference type="InterPro" id="IPR022617">
    <property type="entry name" value="Rad60/SUMO-like_dom"/>
</dbReference>
<feature type="compositionally biased region" description="Acidic residues" evidence="1">
    <location>
        <begin position="15"/>
        <end position="26"/>
    </location>
</feature>
<evidence type="ECO:0000313" key="4">
    <source>
        <dbReference type="Proteomes" id="UP000237000"/>
    </source>
</evidence>
<dbReference type="Pfam" id="PF11976">
    <property type="entry name" value="Rad60-SLD"/>
    <property type="match status" value="1"/>
</dbReference>
<dbReference type="AlphaFoldDB" id="A0A2P5ET39"/>
<sequence>MDSNSNKRKSMEVAPGDDNDQDDDDGIPTLGITVLSQGTATSETYFQIKINCPLFKLLKTFCRHQNVDYKTMQFLYNGKRIHPKQTPKSLNMKDGDQIDAISHIDGGGAF</sequence>
<comment type="caution">
    <text evidence="3">The sequence shown here is derived from an EMBL/GenBank/DDBJ whole genome shotgun (WGS) entry which is preliminary data.</text>
</comment>
<feature type="region of interest" description="Disordered" evidence="1">
    <location>
        <begin position="1"/>
        <end position="29"/>
    </location>
</feature>
<evidence type="ECO:0000259" key="2">
    <source>
        <dbReference type="PROSITE" id="PS50053"/>
    </source>
</evidence>
<name>A0A2P5ET39_TREOI</name>
<feature type="domain" description="Ubiquitin-like" evidence="2">
    <location>
        <begin position="30"/>
        <end position="107"/>
    </location>
</feature>
<dbReference type="EMBL" id="JXTC01000103">
    <property type="protein sequence ID" value="PON88687.1"/>
    <property type="molecule type" value="Genomic_DNA"/>
</dbReference>